<dbReference type="Proteomes" id="UP001595967">
    <property type="component" value="Unassembled WGS sequence"/>
</dbReference>
<dbReference type="EMBL" id="JBHSEW010000005">
    <property type="protein sequence ID" value="MFC4621961.1"/>
    <property type="molecule type" value="Genomic_DNA"/>
</dbReference>
<dbReference type="Gene3D" id="1.10.10.10">
    <property type="entry name" value="Winged helix-like DNA-binding domain superfamily/Winged helix DNA-binding domain"/>
    <property type="match status" value="1"/>
</dbReference>
<keyword evidence="3" id="KW-1185">Reference proteome</keyword>
<comment type="caution">
    <text evidence="2">The sequence shown here is derived from an EMBL/GenBank/DDBJ whole genome shotgun (WGS) entry which is preliminary data.</text>
</comment>
<protein>
    <submittedName>
        <fullName evidence="2">Helix-turn-helix transcriptional regulator</fullName>
    </submittedName>
</protein>
<dbReference type="InterPro" id="IPR036388">
    <property type="entry name" value="WH-like_DNA-bd_sf"/>
</dbReference>
<evidence type="ECO:0000313" key="2">
    <source>
        <dbReference type="EMBL" id="MFC4621961.1"/>
    </source>
</evidence>
<organism evidence="2 3">
    <name type="scientific">Comamonas nitrativorans</name>
    <dbReference type="NCBI Taxonomy" id="108437"/>
    <lineage>
        <taxon>Bacteria</taxon>
        <taxon>Pseudomonadati</taxon>
        <taxon>Pseudomonadota</taxon>
        <taxon>Betaproteobacteria</taxon>
        <taxon>Burkholderiales</taxon>
        <taxon>Comamonadaceae</taxon>
        <taxon>Comamonas</taxon>
    </lineage>
</organism>
<feature type="domain" description="HTH luxR-type" evidence="1">
    <location>
        <begin position="305"/>
        <end position="362"/>
    </location>
</feature>
<dbReference type="SUPFAM" id="SSF46894">
    <property type="entry name" value="C-terminal effector domain of the bipartite response regulators"/>
    <property type="match status" value="1"/>
</dbReference>
<dbReference type="RefSeq" id="WP_377725166.1">
    <property type="nucleotide sequence ID" value="NZ_JBHSEW010000005.1"/>
</dbReference>
<dbReference type="InterPro" id="IPR016032">
    <property type="entry name" value="Sig_transdc_resp-reg_C-effctor"/>
</dbReference>
<proteinExistence type="predicted"/>
<name>A0ABV9GYF0_9BURK</name>
<dbReference type="InterPro" id="IPR000792">
    <property type="entry name" value="Tscrpt_reg_LuxR_C"/>
</dbReference>
<evidence type="ECO:0000313" key="3">
    <source>
        <dbReference type="Proteomes" id="UP001595967"/>
    </source>
</evidence>
<gene>
    <name evidence="2" type="ORF">ACFO3A_06980</name>
</gene>
<accession>A0ABV9GYF0</accession>
<dbReference type="SMART" id="SM00421">
    <property type="entry name" value="HTH_LUXR"/>
    <property type="match status" value="1"/>
</dbReference>
<evidence type="ECO:0000259" key="1">
    <source>
        <dbReference type="SMART" id="SM00421"/>
    </source>
</evidence>
<sequence length="372" mass="40978">MNLSDLRLVDQIYAAAQDPALLLPACKAVALRCGGFAAHHLTVDILHANVLDTQISDGTLAGAEADYVNYFVHIDPRIPFYVSGSLGEWRSDQFHFDERYVQRSEIYNDFLRPVGAKRMSVCMLRSQGSERTVLSIARAHDAGDFQDAELKRLQLFSSHLVRAAELRQRLKQADLAQQAAQGALERLPYGIVWLDAGSRIVWISPSAESLLAAADGLGIQASRLRCADPQLDRQLCTAVQRATRALPGREGSWFQIPRRRQPTPWLLSILPGALPSSGRDAPHALAIIQDGNGPALPHVLQLQHFYGLTPAEARLALGLLNNDTLAEYAARQHLSLATVKTHLRNLFAKTGTHRQAELLRRIALPLGSPKLP</sequence>
<reference evidence="3" key="1">
    <citation type="journal article" date="2019" name="Int. J. Syst. Evol. Microbiol.">
        <title>The Global Catalogue of Microorganisms (GCM) 10K type strain sequencing project: providing services to taxonomists for standard genome sequencing and annotation.</title>
        <authorList>
            <consortium name="The Broad Institute Genomics Platform"/>
            <consortium name="The Broad Institute Genome Sequencing Center for Infectious Disease"/>
            <person name="Wu L."/>
            <person name="Ma J."/>
        </authorList>
    </citation>
    <scope>NUCLEOTIDE SEQUENCE [LARGE SCALE GENOMIC DNA]</scope>
    <source>
        <strain evidence="3">JCM 11650</strain>
    </source>
</reference>